<dbReference type="AlphaFoldDB" id="A0A9I9D0S7"/>
<comment type="catalytic activity">
    <reaction evidence="4">
        <text>mogrol + UDP-alpha-D-glucose = mogroside IE + UDP + H(+)</text>
        <dbReference type="Rhea" id="RHEA:52044"/>
        <dbReference type="ChEBI" id="CHEBI:15378"/>
        <dbReference type="ChEBI" id="CHEBI:58223"/>
        <dbReference type="ChEBI" id="CHEBI:58885"/>
        <dbReference type="ChEBI" id="CHEBI:138974"/>
        <dbReference type="ChEBI" id="CHEBI:138975"/>
        <dbReference type="EC" id="2.4.1.350"/>
    </reaction>
    <physiologicalReaction direction="left-to-right" evidence="4">
        <dbReference type="Rhea" id="RHEA:52045"/>
    </physiologicalReaction>
</comment>
<dbReference type="GO" id="GO:0080043">
    <property type="term" value="F:quercetin 3-O-glucosyltransferase activity"/>
    <property type="evidence" value="ECO:0007669"/>
    <property type="project" value="TreeGrafter"/>
</dbReference>
<comment type="similarity">
    <text evidence="2 5">Belongs to the UDP-glycosyltransferase family.</text>
</comment>
<dbReference type="Gene3D" id="3.40.50.2000">
    <property type="entry name" value="Glycogen Phosphorylase B"/>
    <property type="match status" value="2"/>
</dbReference>
<evidence type="ECO:0000313" key="7">
    <source>
        <dbReference type="EnsemblPlants" id="MELO3C011441.2.1"/>
    </source>
</evidence>
<dbReference type="InterPro" id="IPR035595">
    <property type="entry name" value="UDP_glycos_trans_CS"/>
</dbReference>
<dbReference type="Pfam" id="PF00201">
    <property type="entry name" value="UDPGT"/>
    <property type="match status" value="1"/>
</dbReference>
<dbReference type="GO" id="GO:0080044">
    <property type="term" value="F:quercetin 7-O-glucosyltransferase activity"/>
    <property type="evidence" value="ECO:0007669"/>
    <property type="project" value="TreeGrafter"/>
</dbReference>
<dbReference type="EnsemblPlants" id="MELO3C011441.2.1">
    <property type="protein sequence ID" value="MELO3C011441.2.1"/>
    <property type="gene ID" value="MELO3C011441.2"/>
</dbReference>
<dbReference type="Gramene" id="MELO3C011441.2.1">
    <property type="protein sequence ID" value="MELO3C011441.2.1"/>
    <property type="gene ID" value="MELO3C011441.2"/>
</dbReference>
<protein>
    <recommendedName>
        <fullName evidence="6">Glycosyltransferase</fullName>
        <ecNumber evidence="6">2.4.1.-</ecNumber>
    </recommendedName>
</protein>
<evidence type="ECO:0000256" key="3">
    <source>
        <dbReference type="ARBA" id="ARBA00022679"/>
    </source>
</evidence>
<dbReference type="PANTHER" id="PTHR11926:SF1560">
    <property type="entry name" value="UDP-GLYCOSYLTRANSFERASE 74E1-RELATED"/>
    <property type="match status" value="1"/>
</dbReference>
<comment type="pathway">
    <text evidence="1">Secondary metabolite biosynthesis; terpenoid biosynthesis.</text>
</comment>
<dbReference type="PROSITE" id="PS00375">
    <property type="entry name" value="UDPGT"/>
    <property type="match status" value="1"/>
</dbReference>
<dbReference type="EC" id="2.4.1.-" evidence="6"/>
<dbReference type="SUPFAM" id="SSF53756">
    <property type="entry name" value="UDP-Glycosyltransferase/glycogen phosphorylase"/>
    <property type="match status" value="1"/>
</dbReference>
<organism evidence="7">
    <name type="scientific">Cucumis melo</name>
    <name type="common">Muskmelon</name>
    <dbReference type="NCBI Taxonomy" id="3656"/>
    <lineage>
        <taxon>Eukaryota</taxon>
        <taxon>Viridiplantae</taxon>
        <taxon>Streptophyta</taxon>
        <taxon>Embryophyta</taxon>
        <taxon>Tracheophyta</taxon>
        <taxon>Spermatophyta</taxon>
        <taxon>Magnoliopsida</taxon>
        <taxon>eudicotyledons</taxon>
        <taxon>Gunneridae</taxon>
        <taxon>Pentapetalae</taxon>
        <taxon>rosids</taxon>
        <taxon>fabids</taxon>
        <taxon>Cucurbitales</taxon>
        <taxon>Cucurbitaceae</taxon>
        <taxon>Benincaseae</taxon>
        <taxon>Cucumis</taxon>
    </lineage>
</organism>
<evidence type="ECO:0000256" key="4">
    <source>
        <dbReference type="ARBA" id="ARBA00050692"/>
    </source>
</evidence>
<proteinExistence type="inferred from homology"/>
<accession>A0A9I9D0S7</accession>
<keyword evidence="3 5" id="KW-0808">Transferase</keyword>
<evidence type="ECO:0000256" key="5">
    <source>
        <dbReference type="RuleBase" id="RU003718"/>
    </source>
</evidence>
<reference evidence="7" key="1">
    <citation type="submission" date="2023-03" db="UniProtKB">
        <authorList>
            <consortium name="EnsemblPlants"/>
        </authorList>
    </citation>
    <scope>IDENTIFICATION</scope>
</reference>
<dbReference type="InterPro" id="IPR002213">
    <property type="entry name" value="UDP_glucos_trans"/>
</dbReference>
<name>A0A9I9D0S7_CUCME</name>
<keyword evidence="5" id="KW-0328">Glycosyltransferase</keyword>
<dbReference type="FunFam" id="3.40.50.2000:FF:000019">
    <property type="entry name" value="Glycosyltransferase"/>
    <property type="match status" value="1"/>
</dbReference>
<evidence type="ECO:0000256" key="2">
    <source>
        <dbReference type="ARBA" id="ARBA00009995"/>
    </source>
</evidence>
<dbReference type="CDD" id="cd03784">
    <property type="entry name" value="GT1_Gtf-like"/>
    <property type="match status" value="1"/>
</dbReference>
<evidence type="ECO:0000256" key="6">
    <source>
        <dbReference type="RuleBase" id="RU362057"/>
    </source>
</evidence>
<sequence length="511" mass="57334">FRSLILFSRKAHDRANLGVYHFLLQLRGHHHRHNSHLRRRPRSEMEMTAANGGGERIKQSHVIVFPFPRHGHMSPMLQFSKRLISKGLLLTFLITSSASQSLTINIPPSPSFHFKIISDLPESDDVATLDAYLRSFRAAVTKSLSNFIDEVLTSSSNEEVPPTLIVYDSVMPWVQSVAAERGLDSAPFFTESAAVNHLLHLVYGGSLSIPPPDNVVVSLPSEIVLQPEDLPSFPDDPEVVLDFMTSQFSHLENVKWIFINTFDRLESKVVNWMAKTLPIKTVGPTIPSAYLDGRLEKDKAYGLNVSKSNNGKCPIKWLDSKETASVIYISFGSLVILSEEQVKELTNLLRDTDFSFLWVLRESEMVKLPKNFVQDTSDRGLIVNWCCQLQVLSHKAVSCFVTHCGWNSTLEALSLGVPMVAIPQWIDQTTNAKFVADVWRVGVRVKKNEKSVAIKEELEASIRKIVVQGNGTNEFKQNAIKWKNLAKEAVDERGSSDKNIEEFVQALVASN</sequence>
<evidence type="ECO:0000256" key="1">
    <source>
        <dbReference type="ARBA" id="ARBA00004721"/>
    </source>
</evidence>
<dbReference type="PANTHER" id="PTHR11926">
    <property type="entry name" value="GLUCOSYL/GLUCURONOSYL TRANSFERASES"/>
    <property type="match status" value="1"/>
</dbReference>